<dbReference type="SUPFAM" id="SSF53850">
    <property type="entry name" value="Periplasmic binding protein-like II"/>
    <property type="match status" value="1"/>
</dbReference>
<feature type="signal peptide" evidence="7">
    <location>
        <begin position="1"/>
        <end position="20"/>
    </location>
</feature>
<gene>
    <name evidence="8" type="ORF">GR170_11955</name>
</gene>
<keyword evidence="9" id="KW-1185">Reference proteome</keyword>
<dbReference type="InterPro" id="IPR050490">
    <property type="entry name" value="Bact_solute-bd_prot1"/>
</dbReference>
<evidence type="ECO:0000256" key="5">
    <source>
        <dbReference type="ARBA" id="ARBA00049629"/>
    </source>
</evidence>
<accession>A0A6L7G7A2</accession>
<sequence>MKLASLLLAGVAFAATTGMAAAEDLKAEVFTSWTTGGELKAADAIKQAFEARGGTWETSSVAGFENANAAFQNRMMAGDPPAAKQVVIGMEQREYIDGGLYMPITKVAEAGHWADVMPKAIYDNVTFDGEVYEVPTGIHGESWMFYSMAAFKKAGIEAAPADWDSFFADMDKLKAAGLTPIAWGGQSWQETKVFNMILLSQVGLDGFRKIYIDRDAAAIKSEGVRKTLEIFGKLRGYIDEGAAGRNWNDATAMVIKGTAGVQFMGDWAKGEFSNAGETAGVDYGCALAPASPGMIYIGDAFAFPNLKGAEAAQDLLAEVVMDPKVQVAFSLAKGSIPVRTDVDTSQFDVCTQQAITLMNDGKIVPEHAITLTLEQTGMLTDFVGDFFSNPEADLDDAMESFAEVFE</sequence>
<comment type="caution">
    <text evidence="8">The sequence shown here is derived from an EMBL/GenBank/DDBJ whole genome shotgun (WGS) entry which is preliminary data.</text>
</comment>
<keyword evidence="3" id="KW-0813">Transport</keyword>
<reference evidence="8 9" key="1">
    <citation type="submission" date="2019-12" db="EMBL/GenBank/DDBJ databases">
        <authorList>
            <person name="Li M."/>
        </authorList>
    </citation>
    <scope>NUCLEOTIDE SEQUENCE [LARGE SCALE GENOMIC DNA]</scope>
    <source>
        <strain evidence="8 9">GBMRC 2024</strain>
    </source>
</reference>
<dbReference type="InterPro" id="IPR006059">
    <property type="entry name" value="SBP"/>
</dbReference>
<dbReference type="Proteomes" id="UP000477911">
    <property type="component" value="Unassembled WGS sequence"/>
</dbReference>
<protein>
    <recommendedName>
        <fullName evidence="6">Probable sugar-binding periplasmic protein</fullName>
    </recommendedName>
</protein>
<evidence type="ECO:0000256" key="6">
    <source>
        <dbReference type="ARBA" id="ARBA00049753"/>
    </source>
</evidence>
<evidence type="ECO:0000313" key="9">
    <source>
        <dbReference type="Proteomes" id="UP000477911"/>
    </source>
</evidence>
<dbReference type="AlphaFoldDB" id="A0A6L7G7A2"/>
<dbReference type="Gene3D" id="3.40.190.10">
    <property type="entry name" value="Periplasmic binding protein-like II"/>
    <property type="match status" value="2"/>
</dbReference>
<dbReference type="PANTHER" id="PTHR43649:SF28">
    <property type="entry name" value="BINDING PROTEIN COMPONENT OF ABC SUGAR TRANSPORTER-RELATED"/>
    <property type="match status" value="1"/>
</dbReference>
<evidence type="ECO:0000256" key="7">
    <source>
        <dbReference type="SAM" id="SignalP"/>
    </source>
</evidence>
<evidence type="ECO:0000313" key="8">
    <source>
        <dbReference type="EMBL" id="MXN18553.1"/>
    </source>
</evidence>
<evidence type="ECO:0000256" key="4">
    <source>
        <dbReference type="ARBA" id="ARBA00022729"/>
    </source>
</evidence>
<dbReference type="RefSeq" id="WP_160894683.1">
    <property type="nucleotide sequence ID" value="NZ_WUMU01000013.1"/>
</dbReference>
<evidence type="ECO:0000256" key="1">
    <source>
        <dbReference type="ARBA" id="ARBA00004418"/>
    </source>
</evidence>
<comment type="function">
    <text evidence="5">Part of a binding-protein-dependent transport system for a sugar.</text>
</comment>
<dbReference type="PANTHER" id="PTHR43649">
    <property type="entry name" value="ARABINOSE-BINDING PROTEIN-RELATED"/>
    <property type="match status" value="1"/>
</dbReference>
<comment type="subcellular location">
    <subcellularLocation>
        <location evidence="1">Periplasm</location>
    </subcellularLocation>
</comment>
<feature type="chain" id="PRO_5026744861" description="Probable sugar-binding periplasmic protein" evidence="7">
    <location>
        <begin position="21"/>
        <end position="406"/>
    </location>
</feature>
<dbReference type="Pfam" id="PF01547">
    <property type="entry name" value="SBP_bac_1"/>
    <property type="match status" value="1"/>
</dbReference>
<comment type="similarity">
    <text evidence="2">Belongs to the bacterial solute-binding protein 1 family.</text>
</comment>
<dbReference type="GO" id="GO:0042597">
    <property type="term" value="C:periplasmic space"/>
    <property type="evidence" value="ECO:0007669"/>
    <property type="project" value="UniProtKB-SubCell"/>
</dbReference>
<dbReference type="EMBL" id="WUMU01000013">
    <property type="protein sequence ID" value="MXN18553.1"/>
    <property type="molecule type" value="Genomic_DNA"/>
</dbReference>
<evidence type="ECO:0000256" key="3">
    <source>
        <dbReference type="ARBA" id="ARBA00022448"/>
    </source>
</evidence>
<proteinExistence type="inferred from homology"/>
<name>A0A6L7G7A2_9RHOB</name>
<keyword evidence="4 7" id="KW-0732">Signal</keyword>
<organism evidence="8 9">
    <name type="scientific">Pseudooceanicola albus</name>
    <dbReference type="NCBI Taxonomy" id="2692189"/>
    <lineage>
        <taxon>Bacteria</taxon>
        <taxon>Pseudomonadati</taxon>
        <taxon>Pseudomonadota</taxon>
        <taxon>Alphaproteobacteria</taxon>
        <taxon>Rhodobacterales</taxon>
        <taxon>Paracoccaceae</taxon>
        <taxon>Pseudooceanicola</taxon>
    </lineage>
</organism>
<evidence type="ECO:0000256" key="2">
    <source>
        <dbReference type="ARBA" id="ARBA00008520"/>
    </source>
</evidence>